<dbReference type="GO" id="GO:0044384">
    <property type="term" value="C:host outer membrane"/>
    <property type="evidence" value="ECO:0007669"/>
    <property type="project" value="InterPro"/>
</dbReference>
<dbReference type="PANTHER" id="PTHR35892">
    <property type="entry name" value="OUTER MEMBRANE PROTEIN PAGN-RELATED"/>
    <property type="match status" value="1"/>
</dbReference>
<evidence type="ECO:0000256" key="4">
    <source>
        <dbReference type="ARBA" id="ARBA00020573"/>
    </source>
</evidence>
<organism evidence="11 12">
    <name type="scientific">Candidatus Regiella insecticola</name>
    <dbReference type="NCBI Taxonomy" id="138073"/>
    <lineage>
        <taxon>Bacteria</taxon>
        <taxon>Pseudomonadati</taxon>
        <taxon>Pseudomonadota</taxon>
        <taxon>Gammaproteobacteria</taxon>
        <taxon>Enterobacterales</taxon>
        <taxon>Enterobacteriaceae</taxon>
        <taxon>aphid secondary symbionts</taxon>
        <taxon>Candidatus Regiella</taxon>
    </lineage>
</organism>
<comment type="caution">
    <text evidence="11">The sequence shown here is derived from an EMBL/GenBank/DDBJ whole genome shotgun (WGS) entry which is preliminary data.</text>
</comment>
<dbReference type="InterPro" id="IPR011250">
    <property type="entry name" value="OMP/PagP_B-barrel"/>
</dbReference>
<evidence type="ECO:0000256" key="8">
    <source>
        <dbReference type="ARBA" id="ARBA00023136"/>
    </source>
</evidence>
<dbReference type="Proteomes" id="UP000504714">
    <property type="component" value="Unassembled WGS sequence"/>
</dbReference>
<dbReference type="PROSITE" id="PS00694">
    <property type="entry name" value="ENT_VIR_OMP_1"/>
    <property type="match status" value="1"/>
</dbReference>
<evidence type="ECO:0000256" key="10">
    <source>
        <dbReference type="SAM" id="SignalP"/>
    </source>
</evidence>
<evidence type="ECO:0000313" key="11">
    <source>
        <dbReference type="EMBL" id="GFN46302.1"/>
    </source>
</evidence>
<dbReference type="SUPFAM" id="SSF56925">
    <property type="entry name" value="OMPA-like"/>
    <property type="match status" value="1"/>
</dbReference>
<sequence length="212" mass="23142">MKKVMKKIIALSVLAGLSANAFAEAGQSTLSVVYVHSDLKYSGSHKFSDEAKAEPITIEKRERHVSGINVKYRYEFTDNWGAIASFTHAQKSGPLNNISFGGKDKKATDGASAHYKLQYNSLMIGPTYRVNNWVSVYGTVGVGNGRFNATDYKNVPGVKDGYRNSENKYAVAWSAGVQVNPMEQLAVDLSFEQSKPGNVEANNVVLGLGYTF</sequence>
<evidence type="ECO:0000256" key="1">
    <source>
        <dbReference type="ARBA" id="ARBA00004141"/>
    </source>
</evidence>
<evidence type="ECO:0000256" key="3">
    <source>
        <dbReference type="ARBA" id="ARBA00011041"/>
    </source>
</evidence>
<comment type="subcellular location">
    <subcellularLocation>
        <location evidence="2">Cell outer membrane</location>
    </subcellularLocation>
    <subcellularLocation>
        <location evidence="1">Membrane</location>
        <topology evidence="1">Multi-pass membrane protein</topology>
    </subcellularLocation>
</comment>
<gene>
    <name evidence="11" type="primary">ompX</name>
    <name evidence="11" type="ORF">RINTU1_18160</name>
</gene>
<reference evidence="11 12" key="1">
    <citation type="submission" date="2020-06" db="EMBL/GenBank/DDBJ databases">
        <title>The genome sequence of Candidatus Regiella insecticola strain Tut.</title>
        <authorList>
            <person name="Nikoh N."/>
            <person name="Tsuchida T."/>
            <person name="Koga R."/>
            <person name="Oshima K."/>
            <person name="Hattori M."/>
            <person name="Fukatsu T."/>
        </authorList>
    </citation>
    <scope>NUCLEOTIDE SEQUENCE [LARGE SCALE GENOMIC DNA]</scope>
    <source>
        <strain evidence="11 12">Tut</strain>
    </source>
</reference>
<evidence type="ECO:0000256" key="5">
    <source>
        <dbReference type="ARBA" id="ARBA00022452"/>
    </source>
</evidence>
<evidence type="ECO:0000256" key="9">
    <source>
        <dbReference type="ARBA" id="ARBA00023237"/>
    </source>
</evidence>
<dbReference type="Pfam" id="PF06316">
    <property type="entry name" value="Ail_Lom"/>
    <property type="match status" value="1"/>
</dbReference>
<proteinExistence type="inferred from homology"/>
<feature type="chain" id="PRO_5026980864" description="Outer membrane protein X" evidence="10">
    <location>
        <begin position="24"/>
        <end position="212"/>
    </location>
</feature>
<dbReference type="InterPro" id="IPR000758">
    <property type="entry name" value="Enterovir_OMP"/>
</dbReference>
<evidence type="ECO:0000256" key="6">
    <source>
        <dbReference type="ARBA" id="ARBA00022692"/>
    </source>
</evidence>
<keyword evidence="8" id="KW-0472">Membrane</keyword>
<dbReference type="EMBL" id="BLXO01000003">
    <property type="protein sequence ID" value="GFN46302.1"/>
    <property type="molecule type" value="Genomic_DNA"/>
</dbReference>
<protein>
    <recommendedName>
        <fullName evidence="4">Outer membrane protein X</fullName>
    </recommendedName>
</protein>
<evidence type="ECO:0000256" key="7">
    <source>
        <dbReference type="ARBA" id="ARBA00022729"/>
    </source>
</evidence>
<name>A0A6L2ZP00_9ENTR</name>
<feature type="signal peptide" evidence="10">
    <location>
        <begin position="1"/>
        <end position="23"/>
    </location>
</feature>
<evidence type="ECO:0000256" key="2">
    <source>
        <dbReference type="ARBA" id="ARBA00004442"/>
    </source>
</evidence>
<dbReference type="Gene3D" id="2.40.160.20">
    <property type="match status" value="1"/>
</dbReference>
<keyword evidence="7 10" id="KW-0732">Signal</keyword>
<dbReference type="AlphaFoldDB" id="A0A6L2ZP00"/>
<dbReference type="PANTHER" id="PTHR35892:SF3">
    <property type="entry name" value="OUTER MEMBRANE PROTEIN X"/>
    <property type="match status" value="1"/>
</dbReference>
<dbReference type="RefSeq" id="WP_235950021.1">
    <property type="nucleotide sequence ID" value="NZ_BLXO01000003.1"/>
</dbReference>
<keyword evidence="6" id="KW-0812">Transmembrane</keyword>
<dbReference type="PRINTS" id="PR00316">
    <property type="entry name" value="ENTEROVIROMP"/>
</dbReference>
<keyword evidence="5" id="KW-1134">Transmembrane beta strand</keyword>
<keyword evidence="9" id="KW-0998">Cell outer membrane</keyword>
<accession>A0A6L2ZP00</accession>
<evidence type="ECO:0000313" key="12">
    <source>
        <dbReference type="Proteomes" id="UP000504714"/>
    </source>
</evidence>
<comment type="similarity">
    <text evidence="3">Belongs to the outer membrane OOP (TC 1.B.6) superfamily. OmpX family.</text>
</comment>
<dbReference type="GO" id="GO:0009279">
    <property type="term" value="C:cell outer membrane"/>
    <property type="evidence" value="ECO:0007669"/>
    <property type="project" value="UniProtKB-SubCell"/>
</dbReference>
<dbReference type="InterPro" id="IPR051723">
    <property type="entry name" value="Bact_OM_Invasion-Related"/>
</dbReference>